<dbReference type="PROSITE" id="PS50048">
    <property type="entry name" value="ZN2_CY6_FUNGAL_2"/>
    <property type="match status" value="1"/>
</dbReference>
<dbReference type="SMART" id="SM00066">
    <property type="entry name" value="GAL4"/>
    <property type="match status" value="1"/>
</dbReference>
<dbReference type="InterPro" id="IPR051089">
    <property type="entry name" value="prtT"/>
</dbReference>
<protein>
    <submittedName>
        <fullName evidence="7">Putative transcriptional regulatory protein</fullName>
    </submittedName>
</protein>
<dbReference type="PANTHER" id="PTHR31845">
    <property type="entry name" value="FINGER DOMAIN PROTEIN, PUTATIVE-RELATED"/>
    <property type="match status" value="1"/>
</dbReference>
<reference key="1">
    <citation type="journal article" date="2014" name="PLoS Genet.">
        <title>Signature Gene Expression Reveals Novel Clues to the Molecular Mechanisms of Dimorphic Transition in Penicillium marneffei.</title>
        <authorList>
            <person name="Yang E."/>
            <person name="Wang G."/>
            <person name="Cai J."/>
            <person name="Woo P.C."/>
            <person name="Lau S.K."/>
            <person name="Yuen K.-Y."/>
            <person name="Chow W.-N."/>
            <person name="Lin X."/>
        </authorList>
    </citation>
    <scope>NUCLEOTIDE SEQUENCE [LARGE SCALE GENOMIC DNA]</scope>
    <source>
        <strain>PM1</strain>
    </source>
</reference>
<keyword evidence="5" id="KW-0539">Nucleus</keyword>
<dbReference type="GO" id="GO:0008270">
    <property type="term" value="F:zinc ion binding"/>
    <property type="evidence" value="ECO:0007669"/>
    <property type="project" value="InterPro"/>
</dbReference>
<keyword evidence="2" id="KW-0805">Transcription regulation</keyword>
<sequence>MKMDPDDTRFVCPRPRAVRACVSCKAHKTRCLPSARSDQCRRCEKIGTICLYSDVQQLKKKTQARQPEGETSALESILGKVTPATLDVDYEDQSEKVVRMHGNAFGCTEATILTTQSQTCQSDEANRQKRPRGCIFKIPHITMSQVDTMVQSYQLKTAYFPFVSIPENITAETLCQKWPFLLLSILVISSADEPILQKALDERFRKVLATRVVMQGEKSLDYLHGLLVYLSCIAMGFRRSNNFTFIPSNELLDSMLLLNDGPLEPIIASIVKLCKFIEKVHGINLQTEMAKLSSWTLECPLQKLTQMLIGELTQLERELPAHIYTKTRIQFMQRFARIKIYALALEQEKHLSQNQINPLTFLEVFPACASEIISLLQYVNTSTTEYRNLSITNWAPVIQSVVMFPKLCQFTMLDPDVARTWQDMIEIERATYLTHIDGLCDRLESTSITKLQTEQKLPDLFYLFYTVLRLFKANLMRELEQLSSGQIPPNNANQSNKPPSSRCPVVNGDIQSTDYWTMWMNSNNLMSDVELFGVQGGEFPDFDINDPAVFDWVLGLISLFDSLLILI</sequence>
<evidence type="ECO:0000313" key="7">
    <source>
        <dbReference type="EMBL" id="KFX42791.1"/>
    </source>
</evidence>
<evidence type="ECO:0000256" key="5">
    <source>
        <dbReference type="ARBA" id="ARBA00023242"/>
    </source>
</evidence>
<reference evidence="7" key="2">
    <citation type="journal article" date="2014" name="PLoS Genet.">
        <title>Signature gene expression reveals novel clues to the molecular mechanisms of dimorphic transition in Penicillium marneffei.</title>
        <authorList>
            <person name="Yang E."/>
            <person name="Wang G."/>
            <person name="Cai J."/>
            <person name="Woo P.C."/>
            <person name="Lau S.K."/>
            <person name="Yuen K.-Y."/>
            <person name="Chow W.-N."/>
            <person name="Lin X."/>
        </authorList>
    </citation>
    <scope>NUCLEOTIDE SEQUENCE</scope>
    <source>
        <strain evidence="7">PM1</strain>
    </source>
</reference>
<evidence type="ECO:0000256" key="4">
    <source>
        <dbReference type="ARBA" id="ARBA00023163"/>
    </source>
</evidence>
<dbReference type="GO" id="GO:0000976">
    <property type="term" value="F:transcription cis-regulatory region binding"/>
    <property type="evidence" value="ECO:0007669"/>
    <property type="project" value="TreeGrafter"/>
</dbReference>
<evidence type="ECO:0000259" key="6">
    <source>
        <dbReference type="PROSITE" id="PS50048"/>
    </source>
</evidence>
<evidence type="ECO:0000256" key="2">
    <source>
        <dbReference type="ARBA" id="ARBA00023015"/>
    </source>
</evidence>
<dbReference type="AlphaFoldDB" id="A0A093V7T1"/>
<keyword evidence="3" id="KW-0238">DNA-binding</keyword>
<proteinExistence type="predicted"/>
<dbReference type="PANTHER" id="PTHR31845:SF10">
    <property type="entry name" value="ZN(II)2CYS6 TRANSCRIPTION FACTOR (EUROFUNG)"/>
    <property type="match status" value="1"/>
</dbReference>
<comment type="caution">
    <text evidence="7">The sequence shown here is derived from an EMBL/GenBank/DDBJ whole genome shotgun (WGS) entry which is preliminary data.</text>
</comment>
<keyword evidence="4" id="KW-0804">Transcription</keyword>
<name>A0A093V7T1_TALMA</name>
<organism evidence="7">
    <name type="scientific">Talaromyces marneffei PM1</name>
    <dbReference type="NCBI Taxonomy" id="1077442"/>
    <lineage>
        <taxon>Eukaryota</taxon>
        <taxon>Fungi</taxon>
        <taxon>Dikarya</taxon>
        <taxon>Ascomycota</taxon>
        <taxon>Pezizomycotina</taxon>
        <taxon>Eurotiomycetes</taxon>
        <taxon>Eurotiomycetidae</taxon>
        <taxon>Eurotiales</taxon>
        <taxon>Trichocomaceae</taxon>
        <taxon>Talaromyces</taxon>
        <taxon>Talaromyces sect. Talaromyces</taxon>
    </lineage>
</organism>
<dbReference type="GO" id="GO:0000981">
    <property type="term" value="F:DNA-binding transcription factor activity, RNA polymerase II-specific"/>
    <property type="evidence" value="ECO:0007669"/>
    <property type="project" value="InterPro"/>
</dbReference>
<dbReference type="PROSITE" id="PS00463">
    <property type="entry name" value="ZN2_CY6_FUNGAL_1"/>
    <property type="match status" value="1"/>
</dbReference>
<dbReference type="InterPro" id="IPR036864">
    <property type="entry name" value="Zn2-C6_fun-type_DNA-bd_sf"/>
</dbReference>
<dbReference type="HOGENOM" id="CLU_006524_14_0_1"/>
<dbReference type="GO" id="GO:0005634">
    <property type="term" value="C:nucleus"/>
    <property type="evidence" value="ECO:0007669"/>
    <property type="project" value="UniProtKB-SubCell"/>
</dbReference>
<evidence type="ECO:0000256" key="1">
    <source>
        <dbReference type="ARBA" id="ARBA00004123"/>
    </source>
</evidence>
<feature type="domain" description="Zn(2)-C6 fungal-type" evidence="6">
    <location>
        <begin position="20"/>
        <end position="52"/>
    </location>
</feature>
<comment type="subcellular location">
    <subcellularLocation>
        <location evidence="1">Nucleus</location>
    </subcellularLocation>
</comment>
<dbReference type="Gene3D" id="4.10.240.10">
    <property type="entry name" value="Zn(2)-C6 fungal-type DNA-binding domain"/>
    <property type="match status" value="1"/>
</dbReference>
<gene>
    <name evidence="7" type="ORF">GQ26_0410810</name>
</gene>
<dbReference type="InterPro" id="IPR001138">
    <property type="entry name" value="Zn2Cys6_DnaBD"/>
</dbReference>
<evidence type="ECO:0000256" key="3">
    <source>
        <dbReference type="ARBA" id="ARBA00023125"/>
    </source>
</evidence>
<dbReference type="CDD" id="cd00067">
    <property type="entry name" value="GAL4"/>
    <property type="match status" value="1"/>
</dbReference>
<dbReference type="SUPFAM" id="SSF57701">
    <property type="entry name" value="Zn2/Cys6 DNA-binding domain"/>
    <property type="match status" value="1"/>
</dbReference>
<accession>A0A093V7T1</accession>
<dbReference type="EMBL" id="JPOX01000041">
    <property type="protein sequence ID" value="KFX42791.1"/>
    <property type="molecule type" value="Genomic_DNA"/>
</dbReference>